<name>A0A1M5JU34_9FLAO</name>
<dbReference type="GO" id="GO:0003700">
    <property type="term" value="F:DNA-binding transcription factor activity"/>
    <property type="evidence" value="ECO:0007669"/>
    <property type="project" value="InterPro"/>
</dbReference>
<evidence type="ECO:0000256" key="1">
    <source>
        <dbReference type="ARBA" id="ARBA00023015"/>
    </source>
</evidence>
<dbReference type="GO" id="GO:0043565">
    <property type="term" value="F:sequence-specific DNA binding"/>
    <property type="evidence" value="ECO:0007669"/>
    <property type="project" value="InterPro"/>
</dbReference>
<keyword evidence="3" id="KW-0804">Transcription</keyword>
<dbReference type="InterPro" id="IPR018060">
    <property type="entry name" value="HTH_AraC"/>
</dbReference>
<evidence type="ECO:0000259" key="4">
    <source>
        <dbReference type="PROSITE" id="PS01124"/>
    </source>
</evidence>
<dbReference type="PANTHER" id="PTHR46796">
    <property type="entry name" value="HTH-TYPE TRANSCRIPTIONAL ACTIVATOR RHAS-RELATED"/>
    <property type="match status" value="1"/>
</dbReference>
<dbReference type="InterPro" id="IPR009057">
    <property type="entry name" value="Homeodomain-like_sf"/>
</dbReference>
<keyword evidence="2 5" id="KW-0238">DNA-binding</keyword>
<protein>
    <submittedName>
        <fullName evidence="5">AraC-type DNA-binding protein</fullName>
    </submittedName>
</protein>
<dbReference type="InterPro" id="IPR018062">
    <property type="entry name" value="HTH_AraC-typ_CS"/>
</dbReference>
<organism evidence="5 6">
    <name type="scientific">Flagellimonas flava</name>
    <dbReference type="NCBI Taxonomy" id="570519"/>
    <lineage>
        <taxon>Bacteria</taxon>
        <taxon>Pseudomonadati</taxon>
        <taxon>Bacteroidota</taxon>
        <taxon>Flavobacteriia</taxon>
        <taxon>Flavobacteriales</taxon>
        <taxon>Flavobacteriaceae</taxon>
        <taxon>Flagellimonas</taxon>
    </lineage>
</organism>
<dbReference type="PROSITE" id="PS01124">
    <property type="entry name" value="HTH_ARAC_FAMILY_2"/>
    <property type="match status" value="1"/>
</dbReference>
<dbReference type="PROSITE" id="PS00041">
    <property type="entry name" value="HTH_ARAC_FAMILY_1"/>
    <property type="match status" value="1"/>
</dbReference>
<dbReference type="OrthoDB" id="4480133at2"/>
<dbReference type="SMART" id="SM00342">
    <property type="entry name" value="HTH_ARAC"/>
    <property type="match status" value="1"/>
</dbReference>
<dbReference type="PRINTS" id="PR00032">
    <property type="entry name" value="HTHARAC"/>
</dbReference>
<dbReference type="Gene3D" id="1.10.10.60">
    <property type="entry name" value="Homeodomain-like"/>
    <property type="match status" value="2"/>
</dbReference>
<reference evidence="6" key="1">
    <citation type="submission" date="2016-11" db="EMBL/GenBank/DDBJ databases">
        <authorList>
            <person name="Varghese N."/>
            <person name="Submissions S."/>
        </authorList>
    </citation>
    <scope>NUCLEOTIDE SEQUENCE [LARGE SCALE GENOMIC DNA]</scope>
    <source>
        <strain evidence="6">DSM 22638</strain>
    </source>
</reference>
<dbReference type="EMBL" id="FQWL01000002">
    <property type="protein sequence ID" value="SHG44132.1"/>
    <property type="molecule type" value="Genomic_DNA"/>
</dbReference>
<dbReference type="PANTHER" id="PTHR46796:SF13">
    <property type="entry name" value="HTH-TYPE TRANSCRIPTIONAL ACTIVATOR RHAS"/>
    <property type="match status" value="1"/>
</dbReference>
<accession>A0A1M5JU34</accession>
<keyword evidence="6" id="KW-1185">Reference proteome</keyword>
<dbReference type="Proteomes" id="UP000184532">
    <property type="component" value="Unassembled WGS sequence"/>
</dbReference>
<dbReference type="InterPro" id="IPR020449">
    <property type="entry name" value="Tscrpt_reg_AraC-type_HTH"/>
</dbReference>
<evidence type="ECO:0000256" key="2">
    <source>
        <dbReference type="ARBA" id="ARBA00023125"/>
    </source>
</evidence>
<gene>
    <name evidence="5" type="ORF">SAMN04488116_1223</name>
</gene>
<dbReference type="Pfam" id="PF12833">
    <property type="entry name" value="HTH_18"/>
    <property type="match status" value="1"/>
</dbReference>
<dbReference type="InterPro" id="IPR050204">
    <property type="entry name" value="AraC_XylS_family_regulators"/>
</dbReference>
<dbReference type="InterPro" id="IPR054015">
    <property type="entry name" value="ExsA-like_N"/>
</dbReference>
<dbReference type="STRING" id="570519.SAMN04488116_1223"/>
<dbReference type="SUPFAM" id="SSF46689">
    <property type="entry name" value="Homeodomain-like"/>
    <property type="match status" value="2"/>
</dbReference>
<feature type="domain" description="HTH araC/xylS-type" evidence="4">
    <location>
        <begin position="205"/>
        <end position="303"/>
    </location>
</feature>
<proteinExistence type="predicted"/>
<sequence>MLFWLEGGGLRPPPSIKNPTAIPMIKDYKRIDLFGHMLFEKATIIPPFRAPNPMQGEACFLHIREGSYTSFSQEDSLHITAKQSVLLKCGNYVGRMIADDHSGTYQAVAVHFHPDLLKKVYRNSLPGFLVHQKNKVPQFNMALVQASTAIDKYVDDILFYFENRHLAHEEILILKTKEIILLLLQTQNAPRILQILENLFTERTVDFKTTIESHLFSDISLQELAQLTHLSMSSFKRKFKDTYGLPPSQYFLTQRLKHSRELLTVSEASVGEIAFQCGFKTIHHFSKKFKAHFGIPPSQYRLSLRDK</sequence>
<dbReference type="Pfam" id="PF22200">
    <property type="entry name" value="ExsA_N"/>
    <property type="match status" value="1"/>
</dbReference>
<evidence type="ECO:0000313" key="6">
    <source>
        <dbReference type="Proteomes" id="UP000184532"/>
    </source>
</evidence>
<evidence type="ECO:0000256" key="3">
    <source>
        <dbReference type="ARBA" id="ARBA00023163"/>
    </source>
</evidence>
<keyword evidence="1" id="KW-0805">Transcription regulation</keyword>
<dbReference type="AlphaFoldDB" id="A0A1M5JU34"/>
<evidence type="ECO:0000313" key="5">
    <source>
        <dbReference type="EMBL" id="SHG44132.1"/>
    </source>
</evidence>